<dbReference type="OrthoDB" id="7285292at2"/>
<keyword evidence="3" id="KW-1185">Reference proteome</keyword>
<feature type="region of interest" description="Disordered" evidence="1">
    <location>
        <begin position="55"/>
        <end position="74"/>
    </location>
</feature>
<dbReference type="Proteomes" id="UP000249065">
    <property type="component" value="Unassembled WGS sequence"/>
</dbReference>
<name>A0A327M8R1_9PROT</name>
<reference evidence="3" key="1">
    <citation type="submission" date="2018-06" db="EMBL/GenBank/DDBJ databases">
        <authorList>
            <person name="Khan S.A."/>
        </authorList>
    </citation>
    <scope>NUCLEOTIDE SEQUENCE [LARGE SCALE GENOMIC DNA]</scope>
    <source>
        <strain evidence="3">DB-1506</strain>
    </source>
</reference>
<evidence type="ECO:0000256" key="1">
    <source>
        <dbReference type="SAM" id="MobiDB-lite"/>
    </source>
</evidence>
<dbReference type="EMBL" id="QLIX01000009">
    <property type="protein sequence ID" value="RAI58503.1"/>
    <property type="molecule type" value="Genomic_DNA"/>
</dbReference>
<gene>
    <name evidence="2" type="ORF">DOO78_13665</name>
</gene>
<evidence type="ECO:0000313" key="3">
    <source>
        <dbReference type="Proteomes" id="UP000249065"/>
    </source>
</evidence>
<protein>
    <submittedName>
        <fullName evidence="2">Uncharacterized protein</fullName>
    </submittedName>
</protein>
<evidence type="ECO:0000313" key="2">
    <source>
        <dbReference type="EMBL" id="RAI58503.1"/>
    </source>
</evidence>
<dbReference type="AlphaFoldDB" id="A0A327M8R1"/>
<organism evidence="2 3">
    <name type="scientific">Roseicella frigidaeris</name>
    <dbReference type="NCBI Taxonomy" id="2230885"/>
    <lineage>
        <taxon>Bacteria</taxon>
        <taxon>Pseudomonadati</taxon>
        <taxon>Pseudomonadota</taxon>
        <taxon>Alphaproteobacteria</taxon>
        <taxon>Acetobacterales</taxon>
        <taxon>Roseomonadaceae</taxon>
        <taxon>Roseicella</taxon>
    </lineage>
</organism>
<accession>A0A327M8R1</accession>
<feature type="region of interest" description="Disordered" evidence="1">
    <location>
        <begin position="1"/>
        <end position="50"/>
    </location>
</feature>
<comment type="caution">
    <text evidence="2">The sequence shown here is derived from an EMBL/GenBank/DDBJ whole genome shotgun (WGS) entry which is preliminary data.</text>
</comment>
<sequence length="206" mass="20761">MGIPLGRRAGPAQPPEHQESGQHATAWSRGVPRAESPPSDRSGPAASGAALQRVQNVPRNLVAPHSSVGRGSRGGCEDMNLLSGMSGRPGFGIRPRAALAGGLLLLAGCGGMRDAPATTTPPAAAAAPRDGLGQFLGGAAQGQSGRVVLADGGLAQMQVVRSYAAASGRECREVLVGAGRSSLYCRSEQGWTATRPLLLGSGAARP</sequence>
<proteinExistence type="predicted"/>